<dbReference type="EMBL" id="KE345969">
    <property type="protein sequence ID" value="EXC22433.1"/>
    <property type="molecule type" value="Genomic_DNA"/>
</dbReference>
<dbReference type="AlphaFoldDB" id="W9SCZ5"/>
<protein>
    <submittedName>
        <fullName evidence="1">Uncharacterized protein</fullName>
    </submittedName>
</protein>
<evidence type="ECO:0000313" key="1">
    <source>
        <dbReference type="EMBL" id="EXC22433.1"/>
    </source>
</evidence>
<evidence type="ECO:0000313" key="2">
    <source>
        <dbReference type="Proteomes" id="UP000030645"/>
    </source>
</evidence>
<organism evidence="1 2">
    <name type="scientific">Morus notabilis</name>
    <dbReference type="NCBI Taxonomy" id="981085"/>
    <lineage>
        <taxon>Eukaryota</taxon>
        <taxon>Viridiplantae</taxon>
        <taxon>Streptophyta</taxon>
        <taxon>Embryophyta</taxon>
        <taxon>Tracheophyta</taxon>
        <taxon>Spermatophyta</taxon>
        <taxon>Magnoliopsida</taxon>
        <taxon>eudicotyledons</taxon>
        <taxon>Gunneridae</taxon>
        <taxon>Pentapetalae</taxon>
        <taxon>rosids</taxon>
        <taxon>fabids</taxon>
        <taxon>Rosales</taxon>
        <taxon>Moraceae</taxon>
        <taxon>Moreae</taxon>
        <taxon>Morus</taxon>
    </lineage>
</organism>
<sequence>MRLRWSGYPNSYPTRSCLVGSSGRLLRFPRCRLDYFAWETSEARDQLGHQCGAGQRPSDAQISVVLESNK</sequence>
<gene>
    <name evidence="1" type="ORF">L484_007105</name>
</gene>
<proteinExistence type="predicted"/>
<keyword evidence="2" id="KW-1185">Reference proteome</keyword>
<accession>W9SCZ5</accession>
<name>W9SCZ5_9ROSA</name>
<dbReference type="Proteomes" id="UP000030645">
    <property type="component" value="Unassembled WGS sequence"/>
</dbReference>
<reference evidence="2" key="1">
    <citation type="submission" date="2013-01" db="EMBL/GenBank/DDBJ databases">
        <title>Draft Genome Sequence of a Mulberry Tree, Morus notabilis C.K. Schneid.</title>
        <authorList>
            <person name="He N."/>
            <person name="Zhao S."/>
        </authorList>
    </citation>
    <scope>NUCLEOTIDE SEQUENCE</scope>
</reference>